<comment type="cofactor">
    <cofactor evidence="1">
        <name>a divalent metal cation</name>
        <dbReference type="ChEBI" id="CHEBI:60240"/>
    </cofactor>
</comment>
<name>A0ABP0BS30_9PEZI</name>
<dbReference type="Pfam" id="PF02545">
    <property type="entry name" value="Maf"/>
    <property type="match status" value="1"/>
</dbReference>
<sequence>MSDKKGGAPPDQSIPSDPPPEYSAAVEHEAAAAGQALPVRPAGAASSQPSRPPPGALRKPPTPLDVPILAHLRSHRVILASSSPRRKALLAQVGLNNLEIWPSMKPEDLSKVLYGPFEYVSETAHRKCLDVYQEVLAAQEAAAAKAEEDPSSNTRVPPDPELVIAADTVIVTRAGRILEKPRSAADHNQMLRHLRDTNTHRVLTAVCVLSPRRDAAHPGYSIASHTEETQVVFAKQSDGLTDSVIDSYVRTREGADKAGGYALQGTGGLILVERIEGSMDNVIGLPVRRCLQLAEKVIFQQNEEEEADVSSEEEE</sequence>
<dbReference type="Gene3D" id="3.90.950.10">
    <property type="match status" value="1"/>
</dbReference>
<proteinExistence type="inferred from homology"/>
<feature type="region of interest" description="Disordered" evidence="3">
    <location>
        <begin position="1"/>
        <end position="63"/>
    </location>
</feature>
<organism evidence="4 5">
    <name type="scientific">Sporothrix eucalyptigena</name>
    <dbReference type="NCBI Taxonomy" id="1812306"/>
    <lineage>
        <taxon>Eukaryota</taxon>
        <taxon>Fungi</taxon>
        <taxon>Dikarya</taxon>
        <taxon>Ascomycota</taxon>
        <taxon>Pezizomycotina</taxon>
        <taxon>Sordariomycetes</taxon>
        <taxon>Sordariomycetidae</taxon>
        <taxon>Ophiostomatales</taxon>
        <taxon>Ophiostomataceae</taxon>
        <taxon>Sporothrix</taxon>
    </lineage>
</organism>
<evidence type="ECO:0000256" key="3">
    <source>
        <dbReference type="SAM" id="MobiDB-lite"/>
    </source>
</evidence>
<evidence type="ECO:0000313" key="5">
    <source>
        <dbReference type="Proteomes" id="UP001642482"/>
    </source>
</evidence>
<dbReference type="InterPro" id="IPR029001">
    <property type="entry name" value="ITPase-like_fam"/>
</dbReference>
<reference evidence="4 5" key="1">
    <citation type="submission" date="2024-01" db="EMBL/GenBank/DDBJ databases">
        <authorList>
            <person name="Allen C."/>
            <person name="Tagirdzhanova G."/>
        </authorList>
    </citation>
    <scope>NUCLEOTIDE SEQUENCE [LARGE SCALE GENOMIC DNA]</scope>
</reference>
<dbReference type="PANTHER" id="PTHR43213:SF5">
    <property type="entry name" value="BIFUNCTIONAL DTTP_UTP PYROPHOSPHATASE_METHYLTRANSFERASE PROTEIN-RELATED"/>
    <property type="match status" value="1"/>
</dbReference>
<dbReference type="PANTHER" id="PTHR43213">
    <property type="entry name" value="BIFUNCTIONAL DTTP/UTP PYROPHOSPHATASE/METHYLTRANSFERASE PROTEIN-RELATED"/>
    <property type="match status" value="1"/>
</dbReference>
<evidence type="ECO:0000313" key="4">
    <source>
        <dbReference type="EMBL" id="CAK7222341.1"/>
    </source>
</evidence>
<evidence type="ECO:0000256" key="1">
    <source>
        <dbReference type="ARBA" id="ARBA00001968"/>
    </source>
</evidence>
<keyword evidence="2" id="KW-0378">Hydrolase</keyword>
<evidence type="ECO:0000256" key="2">
    <source>
        <dbReference type="ARBA" id="ARBA00022801"/>
    </source>
</evidence>
<protein>
    <recommendedName>
        <fullName evidence="6">Septum formation protein</fullName>
    </recommendedName>
</protein>
<evidence type="ECO:0008006" key="6">
    <source>
        <dbReference type="Google" id="ProtNLM"/>
    </source>
</evidence>
<gene>
    <name evidence="4" type="ORF">SEUCBS140593_004867</name>
</gene>
<dbReference type="SUPFAM" id="SSF52972">
    <property type="entry name" value="ITPase-like"/>
    <property type="match status" value="1"/>
</dbReference>
<dbReference type="EMBL" id="CAWUHD010000044">
    <property type="protein sequence ID" value="CAK7222341.1"/>
    <property type="molecule type" value="Genomic_DNA"/>
</dbReference>
<accession>A0ABP0BS30</accession>
<comment type="caution">
    <text evidence="4">The sequence shown here is derived from an EMBL/GenBank/DDBJ whole genome shotgun (WGS) entry which is preliminary data.</text>
</comment>
<dbReference type="CDD" id="cd00555">
    <property type="entry name" value="Maf"/>
    <property type="match status" value="1"/>
</dbReference>
<dbReference type="InterPro" id="IPR003697">
    <property type="entry name" value="Maf-like"/>
</dbReference>
<feature type="compositionally biased region" description="Pro residues" evidence="3">
    <location>
        <begin position="50"/>
        <end position="63"/>
    </location>
</feature>
<dbReference type="Proteomes" id="UP001642482">
    <property type="component" value="Unassembled WGS sequence"/>
</dbReference>
<dbReference type="HAMAP" id="MF_00528">
    <property type="entry name" value="Maf"/>
    <property type="match status" value="1"/>
</dbReference>
<keyword evidence="5" id="KW-1185">Reference proteome</keyword>